<dbReference type="SMART" id="SM00306">
    <property type="entry name" value="HintN"/>
    <property type="match status" value="1"/>
</dbReference>
<dbReference type="InterPro" id="IPR032724">
    <property type="entry name" value="SCP1.201-like"/>
</dbReference>
<dbReference type="Gene3D" id="2.170.16.10">
    <property type="entry name" value="Hedgehog/Intein (Hint) domain"/>
    <property type="match status" value="1"/>
</dbReference>
<dbReference type="NCBIfam" id="TIGR01443">
    <property type="entry name" value="intein_Cterm"/>
    <property type="match status" value="1"/>
</dbReference>
<dbReference type="InterPro" id="IPR005506">
    <property type="entry name" value="DUF312_ALF"/>
</dbReference>
<name>A0ABP8S6U8_9ACTN</name>
<evidence type="ECO:0000313" key="4">
    <source>
        <dbReference type="Proteomes" id="UP001500691"/>
    </source>
</evidence>
<dbReference type="SUPFAM" id="SSF51294">
    <property type="entry name" value="Hedgehog/intein (Hint) domain"/>
    <property type="match status" value="1"/>
</dbReference>
<reference evidence="4" key="1">
    <citation type="journal article" date="2019" name="Int. J. Syst. Evol. Microbiol.">
        <title>The Global Catalogue of Microorganisms (GCM) 10K type strain sequencing project: providing services to taxonomists for standard genome sequencing and annotation.</title>
        <authorList>
            <consortium name="The Broad Institute Genomics Platform"/>
            <consortium name="The Broad Institute Genome Sequencing Center for Infectious Disease"/>
            <person name="Wu L."/>
            <person name="Ma J."/>
        </authorList>
    </citation>
    <scope>NUCLEOTIDE SEQUENCE [LARGE SCALE GENOMIC DNA]</scope>
    <source>
        <strain evidence="4">JCM 13278</strain>
    </source>
</reference>
<dbReference type="InterPro" id="IPR003587">
    <property type="entry name" value="Hint_dom_N"/>
</dbReference>
<organism evidence="3 4">
    <name type="scientific">Actinocorallia cavernae</name>
    <dbReference type="NCBI Taxonomy" id="328075"/>
    <lineage>
        <taxon>Bacteria</taxon>
        <taxon>Bacillati</taxon>
        <taxon>Actinomycetota</taxon>
        <taxon>Actinomycetes</taxon>
        <taxon>Streptosporangiales</taxon>
        <taxon>Thermomonosporaceae</taxon>
        <taxon>Actinocorallia</taxon>
    </lineage>
</organism>
<gene>
    <name evidence="3" type="ORF">GCM10023100_01000</name>
</gene>
<evidence type="ECO:0000313" key="3">
    <source>
        <dbReference type="EMBL" id="GAA4562992.1"/>
    </source>
</evidence>
<dbReference type="InterPro" id="IPR036844">
    <property type="entry name" value="Hint_dom_sf"/>
</dbReference>
<dbReference type="PROSITE" id="PS50818">
    <property type="entry name" value="INTEIN_C_TER"/>
    <property type="match status" value="1"/>
</dbReference>
<dbReference type="InterPro" id="IPR006141">
    <property type="entry name" value="Intein_N"/>
</dbReference>
<dbReference type="InterPro" id="IPR030934">
    <property type="entry name" value="Intein_C"/>
</dbReference>
<dbReference type="EMBL" id="BAABFF010000001">
    <property type="protein sequence ID" value="GAA4562992.1"/>
    <property type="molecule type" value="Genomic_DNA"/>
</dbReference>
<keyword evidence="4" id="KW-1185">Reference proteome</keyword>
<dbReference type="CDD" id="cd00081">
    <property type="entry name" value="Hint"/>
    <property type="match status" value="1"/>
</dbReference>
<dbReference type="PROSITE" id="PS50817">
    <property type="entry name" value="INTEIN_N_TER"/>
    <property type="match status" value="1"/>
</dbReference>
<dbReference type="Pfam" id="PF03752">
    <property type="entry name" value="ALF"/>
    <property type="match status" value="8"/>
</dbReference>
<dbReference type="PANTHER" id="PTHR23242">
    <property type="entry name" value="TRANSCRIPTION FACTOR HOXA13"/>
    <property type="match status" value="1"/>
</dbReference>
<feature type="domain" description="Hint" evidence="2">
    <location>
        <begin position="1025"/>
        <end position="1123"/>
    </location>
</feature>
<protein>
    <submittedName>
        <fullName evidence="3">SCP1.201-like deaminase</fullName>
    </submittedName>
</protein>
<dbReference type="PANTHER" id="PTHR23242:SF9">
    <property type="entry name" value="TRANSCRIPTION FACTOR HOXA13"/>
    <property type="match status" value="1"/>
</dbReference>
<proteinExistence type="predicted"/>
<comment type="caution">
    <text evidence="3">The sequence shown here is derived from an EMBL/GenBank/DDBJ whole genome shotgun (WGS) entry which is preliminary data.</text>
</comment>
<dbReference type="Proteomes" id="UP001500691">
    <property type="component" value="Unassembled WGS sequence"/>
</dbReference>
<dbReference type="Pfam" id="PF14428">
    <property type="entry name" value="DddA-like"/>
    <property type="match status" value="1"/>
</dbReference>
<dbReference type="RefSeq" id="WP_346074893.1">
    <property type="nucleotide sequence ID" value="NZ_BAABFF010000001.1"/>
</dbReference>
<keyword evidence="1" id="KW-0175">Coiled coil</keyword>
<evidence type="ECO:0000259" key="2">
    <source>
        <dbReference type="SMART" id="SM00306"/>
    </source>
</evidence>
<feature type="coiled-coil region" evidence="1">
    <location>
        <begin position="886"/>
        <end position="917"/>
    </location>
</feature>
<sequence>MRSAVVGYWRTGGPGLKLAAEQALLGGDEAIQRFLDEAGSIQYDDNRVEAAQMAMSGGLGVQQAAKEAIRKTPAELEDFLLYGYEESLDDDHKVEIARLTSLGGPGVQAAGKTALAGTADDRELFLNAGQYEAQQDDNRVEVARLASTGGPNVKAAAKVALRGTAEDMVEFLEIGQFTARNRDQEHASIAELVKQAKTAGKQAEDATKKAEESSKKAITASALAKEAAEKAAAQTQAAKNDSKTAAVKAKQAADAARGAAAAAQEAIGAADAANRAARRAAVAAAQTASAAAAASDAANRAYQAAIAAAGNKADAAAATAAAKQARAAADAADDSIVAAENAGKASAAAAVASRSAKDASGNARAAASAAEEANSYADAAGVHSGEARQAAAEARRYADAADRAANRSAALADRAAEAAYGARDAAKSSAGHARKAADFADEAAEQAGNAATYAATSQKNADAARAAAKDATAAVSKAKEIFELARETEEADLQTRTEAAIERARSKKAETDTAISVSAATQVQALALNDTAAELAQDAARPDVDVQATAARGRELAMQAMKLLGPWQQEAAGRALSGTDQDVLDYLRTRWKEAERYDIRQRVVDLSSQSPYESVRTAATEALNGTLQQVEDFYTTGQYTAGADDMKVAVARLAETGGTSVSRGAKDALAAGSGKTLAAFLQVGQYGERLTDEKVVTAQLAESGGPEVQAAAKAALAGPPDLIHEFVATGQYMAQRKDDLAAHHVHEVERLIAEGALIAAKANESAWRAAEVAANAHHASADAAEAAAEANKSKKAAEQYAADANASATAAENSAAAAAKSAATARNAAHRAEADATAAENSAAESEFSASYARQSARSADAAAADARASAAAAGKSASEAEAEASAAWKRANDLAEQEIEKARAEAAEERKRQEGNKPKKVCVPFVSRESLIPIMPCVNDPENSVIGMPLDDPTLRNIVWELTGLNDIKKCVQEPTALGCTMAAVGVTPWGKLKLLNKLEDGVDFVKDARAARRSVACLKNAGKHSFPAGTRVLLADGTGRPIEKVKTGDLVQATDPATGETGPRRVERTIHTPDDRNFTDITLADGSTLTTTGHHPFWARNDRTWKNAEDLRAGDALRTQQNSTAIIAATHGWAGLQDAYDLTVSDLHTYYVSTGTTYVLVHNTNSGSCPVYVGDAIDRLPPASKTRTSGYVFDADGKQIWDKPLESGKSDLSQKISDYLKSSELFPEFMTYADVAHHAEPKLAWAMRDMGYGKELHIVINTNYVCPKVMSKNAMGCKQAVPAILYEDQTLWVHYPGKEEGIPLRGRVPRP</sequence>
<accession>A0ABP8S6U8</accession>
<evidence type="ECO:0000256" key="1">
    <source>
        <dbReference type="SAM" id="Coils"/>
    </source>
</evidence>
<dbReference type="Pfam" id="PF07591">
    <property type="entry name" value="PT-HINT"/>
    <property type="match status" value="1"/>
</dbReference>